<gene>
    <name evidence="2" type="ORF">N7539_001701</name>
</gene>
<feature type="compositionally biased region" description="Low complexity" evidence="1">
    <location>
        <begin position="30"/>
        <end position="43"/>
    </location>
</feature>
<accession>A0A9X0C0C8</accession>
<organism evidence="2 3">
    <name type="scientific">Penicillium diatomitis</name>
    <dbReference type="NCBI Taxonomy" id="2819901"/>
    <lineage>
        <taxon>Eukaryota</taxon>
        <taxon>Fungi</taxon>
        <taxon>Dikarya</taxon>
        <taxon>Ascomycota</taxon>
        <taxon>Pezizomycotina</taxon>
        <taxon>Eurotiomycetes</taxon>
        <taxon>Eurotiomycetidae</taxon>
        <taxon>Eurotiales</taxon>
        <taxon>Aspergillaceae</taxon>
        <taxon>Penicillium</taxon>
    </lineage>
</organism>
<keyword evidence="3" id="KW-1185">Reference proteome</keyword>
<evidence type="ECO:0000256" key="1">
    <source>
        <dbReference type="SAM" id="MobiDB-lite"/>
    </source>
</evidence>
<feature type="region of interest" description="Disordered" evidence="1">
    <location>
        <begin position="254"/>
        <end position="279"/>
    </location>
</feature>
<dbReference type="Proteomes" id="UP001148312">
    <property type="component" value="Unassembled WGS sequence"/>
</dbReference>
<proteinExistence type="predicted"/>
<feature type="region of interest" description="Disordered" evidence="1">
    <location>
        <begin position="1"/>
        <end position="148"/>
    </location>
</feature>
<sequence length="299" mass="32960">MFAAQPAPSTPTKPFRHTGHYTPVRPSPLGPHSTTTTATPPWTMGSPTPMRSGASPISFPTFTSAAGAVAQTEQPPRYHNPFSPSTGVSRSNSPSQTHSQSPSFTNIASSPAPLTHQPANAPTHPGQPNNKFAPQSPTPTSPTPSRQSRFAERYAAQIANPMRGTTSLARSKTRAMFLNRVRSERDTGRFEARGEQMMMAEHLADKRRWEESMAREADGALYGVERDIEDDGMLPVDEDELRALDEYLSQEEAFERAAQESISNAHRSRMTEPDVPFSDADYDDIFMQLQEHAQDMDMS</sequence>
<reference evidence="2" key="1">
    <citation type="submission" date="2022-12" db="EMBL/GenBank/DDBJ databases">
        <authorList>
            <person name="Petersen C."/>
        </authorList>
    </citation>
    <scope>NUCLEOTIDE SEQUENCE</scope>
    <source>
        <strain evidence="2">IBT 30728</strain>
    </source>
</reference>
<dbReference type="AlphaFoldDB" id="A0A9X0C0C8"/>
<dbReference type="RefSeq" id="XP_056793335.1">
    <property type="nucleotide sequence ID" value="XM_056931304.1"/>
</dbReference>
<dbReference type="GeneID" id="81621553"/>
<evidence type="ECO:0000313" key="3">
    <source>
        <dbReference type="Proteomes" id="UP001148312"/>
    </source>
</evidence>
<evidence type="ECO:0000313" key="2">
    <source>
        <dbReference type="EMBL" id="KAJ5492955.1"/>
    </source>
</evidence>
<feature type="compositionally biased region" description="Polar residues" evidence="1">
    <location>
        <begin position="82"/>
        <end position="109"/>
    </location>
</feature>
<reference evidence="2" key="2">
    <citation type="journal article" date="2023" name="IMA Fungus">
        <title>Comparative genomic study of the Penicillium genus elucidates a diverse pangenome and 15 lateral gene transfer events.</title>
        <authorList>
            <person name="Petersen C."/>
            <person name="Sorensen T."/>
            <person name="Nielsen M.R."/>
            <person name="Sondergaard T.E."/>
            <person name="Sorensen J.L."/>
            <person name="Fitzpatrick D.A."/>
            <person name="Frisvad J.C."/>
            <person name="Nielsen K.L."/>
        </authorList>
    </citation>
    <scope>NUCLEOTIDE SEQUENCE</scope>
    <source>
        <strain evidence="2">IBT 30728</strain>
    </source>
</reference>
<comment type="caution">
    <text evidence="2">The sequence shown here is derived from an EMBL/GenBank/DDBJ whole genome shotgun (WGS) entry which is preliminary data.</text>
</comment>
<name>A0A9X0C0C8_9EURO</name>
<protein>
    <submittedName>
        <fullName evidence="2">Uncharacterized protein</fullName>
    </submittedName>
</protein>
<dbReference type="EMBL" id="JAPWDQ010000002">
    <property type="protein sequence ID" value="KAJ5492955.1"/>
    <property type="molecule type" value="Genomic_DNA"/>
</dbReference>